<dbReference type="InterPro" id="IPR058031">
    <property type="entry name" value="AAA_lid_NorR"/>
</dbReference>
<gene>
    <name evidence="8" type="ORF">N495_14320</name>
</gene>
<dbReference type="InterPro" id="IPR003593">
    <property type="entry name" value="AAA+_ATPase"/>
</dbReference>
<keyword evidence="4" id="KW-0238">DNA-binding</keyword>
<dbReference type="PROSITE" id="PS50045">
    <property type="entry name" value="SIGMA54_INTERACT_4"/>
    <property type="match status" value="1"/>
</dbReference>
<dbReference type="InterPro" id="IPR013767">
    <property type="entry name" value="PAS_fold"/>
</dbReference>
<dbReference type="CDD" id="cd00009">
    <property type="entry name" value="AAA"/>
    <property type="match status" value="1"/>
</dbReference>
<accession>A0A0D1ANJ5</accession>
<dbReference type="PROSITE" id="PS50112">
    <property type="entry name" value="PAS"/>
    <property type="match status" value="1"/>
</dbReference>
<dbReference type="InterPro" id="IPR000014">
    <property type="entry name" value="PAS"/>
</dbReference>
<dbReference type="InterPro" id="IPR002078">
    <property type="entry name" value="Sigma_54_int"/>
</dbReference>
<dbReference type="Pfam" id="PF02954">
    <property type="entry name" value="HTH_8"/>
    <property type="match status" value="1"/>
</dbReference>
<dbReference type="Proteomes" id="UP000032250">
    <property type="component" value="Unassembled WGS sequence"/>
</dbReference>
<dbReference type="PRINTS" id="PR01590">
    <property type="entry name" value="HTHFIS"/>
</dbReference>
<dbReference type="OrthoDB" id="9803970at2"/>
<dbReference type="RefSeq" id="WP_043032237.1">
    <property type="nucleotide sequence ID" value="NZ_JXSU01000007.1"/>
</dbReference>
<dbReference type="GO" id="GO:0006355">
    <property type="term" value="P:regulation of DNA-templated transcription"/>
    <property type="evidence" value="ECO:0007669"/>
    <property type="project" value="InterPro"/>
</dbReference>
<dbReference type="PROSITE" id="PS00675">
    <property type="entry name" value="SIGMA54_INTERACT_1"/>
    <property type="match status" value="1"/>
</dbReference>
<dbReference type="Gene3D" id="3.40.50.300">
    <property type="entry name" value="P-loop containing nucleotide triphosphate hydrolases"/>
    <property type="match status" value="1"/>
</dbReference>
<evidence type="ECO:0000256" key="2">
    <source>
        <dbReference type="ARBA" id="ARBA00022840"/>
    </source>
</evidence>
<dbReference type="Gene3D" id="1.10.8.60">
    <property type="match status" value="1"/>
</dbReference>
<dbReference type="InterPro" id="IPR009057">
    <property type="entry name" value="Homeodomain-like_sf"/>
</dbReference>
<sequence length="632" mass="71603">MYNHDEIIRSSHNRCMKYGIKKEKIFPTTIIKGDKFKLLLKKNNELIKVAKPFIKILYDFLKGSGFALYLTDKKGFPLIIIGDEDIMKDMAEMGIVEGADMSEKSTGTNAIGTAIKENCSLQISGDEHYIYVYNVWTCSAAIIHNEEGNIIGCLNLTGRRQLVHPHSLGLVVAAVKSIENQLEAEKSQNELFKTYQYLNKVIDSINSGIFAVDTNGLIKAINNSACVMLNIKKENIINESVQNILCNWEYILETLNSGKRYENKEIIYSNINKKKRFNLTAYSIRNKNGIITGVVVMFKDMMNVYNLVNKYTGMIATYTFDDIVGKSEKFIKVMRQAKKISNSPSTVLIQGESGTGKELIAHSIHNNSNRKNNSFVAINCGAIPKSLIESELFGYEEGAFTGAKRGGYAGKFELASGGTLFLDEIGEMPLDMQVNLLRVLQEGFFTRIGGNRYINIDVRIIAATNKDLKAEVKKGTFREDLYYRLSVIPICVPPLRERPEDIEILIEHFLNTKSIKLNKPIPNIERDLYEELINYSWPGNVREIENCIENIVNMDGNVSLNFETKFFDKQQQNLNRNNLELELCSLAQLEKKAIINCIQKCNGNITKVSKILGINRSTLYSKIKKYNIILKR</sequence>
<keyword evidence="5" id="KW-0804">Transcription</keyword>
<reference evidence="8 9" key="1">
    <citation type="submission" date="2014-06" db="EMBL/GenBank/DDBJ databases">
        <title>Genome characterization of distinct group I Clostridium botulinum lineages.</title>
        <authorList>
            <person name="Giordani F."/>
            <person name="Anselmo A."/>
            <person name="Fillo S."/>
            <person name="Palozzi A.M."/>
            <person name="Fortunato A."/>
            <person name="Gentile B."/>
            <person name="Ciammaruconi A."/>
            <person name="Anniballi F."/>
            <person name="De Medici D."/>
            <person name="Lista F."/>
        </authorList>
    </citation>
    <scope>NUCLEOTIDE SEQUENCE [LARGE SCALE GENOMIC DNA]</scope>
    <source>
        <strain evidence="8 9">B2 450</strain>
    </source>
</reference>
<dbReference type="Gene3D" id="3.30.450.40">
    <property type="match status" value="1"/>
</dbReference>
<dbReference type="InterPro" id="IPR029016">
    <property type="entry name" value="GAF-like_dom_sf"/>
</dbReference>
<keyword evidence="2" id="KW-0067">ATP-binding</keyword>
<dbReference type="Pfam" id="PF00989">
    <property type="entry name" value="PAS"/>
    <property type="match status" value="1"/>
</dbReference>
<dbReference type="InterPro" id="IPR003018">
    <property type="entry name" value="GAF"/>
</dbReference>
<dbReference type="EMBL" id="JXSU01000007">
    <property type="protein sequence ID" value="KIS24694.1"/>
    <property type="molecule type" value="Genomic_DNA"/>
</dbReference>
<evidence type="ECO:0000313" key="9">
    <source>
        <dbReference type="Proteomes" id="UP000032250"/>
    </source>
</evidence>
<name>A0A0D1ANJ5_CLOBO</name>
<dbReference type="InterPro" id="IPR002197">
    <property type="entry name" value="HTH_Fis"/>
</dbReference>
<evidence type="ECO:0000256" key="4">
    <source>
        <dbReference type="ARBA" id="ARBA00023125"/>
    </source>
</evidence>
<dbReference type="AlphaFoldDB" id="A0A0D1ANJ5"/>
<protein>
    <submittedName>
        <fullName evidence="8">ATPase AAA</fullName>
    </submittedName>
</protein>
<keyword evidence="1" id="KW-0547">Nucleotide-binding</keyword>
<comment type="caution">
    <text evidence="8">The sequence shown here is derived from an EMBL/GenBank/DDBJ whole genome shotgun (WGS) entry which is preliminary data.</text>
</comment>
<dbReference type="SMART" id="SM00382">
    <property type="entry name" value="AAA"/>
    <property type="match status" value="1"/>
</dbReference>
<dbReference type="CDD" id="cd00130">
    <property type="entry name" value="PAS"/>
    <property type="match status" value="1"/>
</dbReference>
<evidence type="ECO:0000256" key="1">
    <source>
        <dbReference type="ARBA" id="ARBA00022741"/>
    </source>
</evidence>
<dbReference type="SUPFAM" id="SSF46689">
    <property type="entry name" value="Homeodomain-like"/>
    <property type="match status" value="1"/>
</dbReference>
<feature type="domain" description="PAS" evidence="7">
    <location>
        <begin position="194"/>
        <end position="274"/>
    </location>
</feature>
<dbReference type="InterPro" id="IPR035965">
    <property type="entry name" value="PAS-like_dom_sf"/>
</dbReference>
<dbReference type="InterPro" id="IPR025662">
    <property type="entry name" value="Sigma_54_int_dom_ATP-bd_1"/>
</dbReference>
<dbReference type="InterPro" id="IPR025943">
    <property type="entry name" value="Sigma_54_int_dom_ATP-bd_2"/>
</dbReference>
<dbReference type="FunFam" id="3.40.50.300:FF:000006">
    <property type="entry name" value="DNA-binding transcriptional regulator NtrC"/>
    <property type="match status" value="1"/>
</dbReference>
<keyword evidence="3" id="KW-0805">Transcription regulation</keyword>
<dbReference type="GO" id="GO:0043565">
    <property type="term" value="F:sequence-specific DNA binding"/>
    <property type="evidence" value="ECO:0007669"/>
    <property type="project" value="InterPro"/>
</dbReference>
<dbReference type="Gene3D" id="1.10.10.60">
    <property type="entry name" value="Homeodomain-like"/>
    <property type="match status" value="1"/>
</dbReference>
<evidence type="ECO:0000256" key="3">
    <source>
        <dbReference type="ARBA" id="ARBA00023015"/>
    </source>
</evidence>
<dbReference type="Pfam" id="PF01590">
    <property type="entry name" value="GAF"/>
    <property type="match status" value="1"/>
</dbReference>
<evidence type="ECO:0000259" key="6">
    <source>
        <dbReference type="PROSITE" id="PS50045"/>
    </source>
</evidence>
<evidence type="ECO:0000259" key="7">
    <source>
        <dbReference type="PROSITE" id="PS50112"/>
    </source>
</evidence>
<dbReference type="SUPFAM" id="SSF52540">
    <property type="entry name" value="P-loop containing nucleoside triphosphate hydrolases"/>
    <property type="match status" value="1"/>
</dbReference>
<dbReference type="InterPro" id="IPR027417">
    <property type="entry name" value="P-loop_NTPase"/>
</dbReference>
<dbReference type="Pfam" id="PF25601">
    <property type="entry name" value="AAA_lid_14"/>
    <property type="match status" value="1"/>
</dbReference>
<proteinExistence type="predicted"/>
<organism evidence="8 9">
    <name type="scientific">Clostridium botulinum B2 450</name>
    <dbReference type="NCBI Taxonomy" id="1379739"/>
    <lineage>
        <taxon>Bacteria</taxon>
        <taxon>Bacillati</taxon>
        <taxon>Bacillota</taxon>
        <taxon>Clostridia</taxon>
        <taxon>Eubacteriales</taxon>
        <taxon>Clostridiaceae</taxon>
        <taxon>Clostridium</taxon>
    </lineage>
</organism>
<dbReference type="PROSITE" id="PS00676">
    <property type="entry name" value="SIGMA54_INTERACT_2"/>
    <property type="match status" value="1"/>
</dbReference>
<feature type="domain" description="Sigma-54 factor interaction" evidence="6">
    <location>
        <begin position="323"/>
        <end position="553"/>
    </location>
</feature>
<dbReference type="GO" id="GO:0005524">
    <property type="term" value="F:ATP binding"/>
    <property type="evidence" value="ECO:0007669"/>
    <property type="project" value="UniProtKB-KW"/>
</dbReference>
<dbReference type="PATRIC" id="fig|1379739.3.peg.3258"/>
<evidence type="ECO:0000313" key="8">
    <source>
        <dbReference type="EMBL" id="KIS24694.1"/>
    </source>
</evidence>
<dbReference type="Pfam" id="PF00158">
    <property type="entry name" value="Sigma54_activat"/>
    <property type="match status" value="1"/>
</dbReference>
<dbReference type="HOGENOM" id="CLU_000445_8_12_9"/>
<dbReference type="SUPFAM" id="SSF55785">
    <property type="entry name" value="PYP-like sensor domain (PAS domain)"/>
    <property type="match status" value="1"/>
</dbReference>
<dbReference type="Gene3D" id="3.30.450.20">
    <property type="entry name" value="PAS domain"/>
    <property type="match status" value="1"/>
</dbReference>
<dbReference type="PANTHER" id="PTHR32071:SF57">
    <property type="entry name" value="C4-DICARBOXYLATE TRANSPORT TRANSCRIPTIONAL REGULATORY PROTEIN DCTD"/>
    <property type="match status" value="1"/>
</dbReference>
<dbReference type="PANTHER" id="PTHR32071">
    <property type="entry name" value="TRANSCRIPTIONAL REGULATORY PROTEIN"/>
    <property type="match status" value="1"/>
</dbReference>
<evidence type="ECO:0000256" key="5">
    <source>
        <dbReference type="ARBA" id="ARBA00023163"/>
    </source>
</evidence>